<keyword evidence="1" id="KW-0732">Signal</keyword>
<keyword evidence="4" id="KW-1185">Reference proteome</keyword>
<sequence>MVSEMKGDIIKYLKPINDTFTKIENICRNLIDSKILHSFSNSSSWLSNKCAEWIKEGIRKSVKMENYKKSGYRYKTSSMLNLSKAKVSIKNDDEEYYDEDFESKESKNINRNSEIRDYFPEVWIFKDFALNENGITNFFFYPPHSITTWIAEADFWKPSTTFICSTKNYQVLEYRKDYYIEVSTPPIVRALEAIDISVTVHSLGNESFENLYICMDKGTTNACQNRGRDGGLADNSYFSLKNNTINNMATKKFEVIFFKENINEVISFSLRKHTGDEKTFACESNDVYDIIKKSITVMPDIRIFSKSTFFIINPEKKSELNNDELVNEKNFIINEKRGEFDNVLITNITINPSKDEVVGNLMVTLSEPRMYHTFEYEIKNRKKRDALSEYSDSHIYWIMNDISSIFYKKLKNDYITEYELKENIENKIHSNIDFSKTLWPNIVKLKEYMVECDVYNYFVDTIEKAKNVKECKIKDAINGDNVWISMLNTMMICDLFTNEGYDDEKEMFFDIKKLMHFYNISMTDKLIKYISLPFEVNMEDKIFVLYGMYLHVLNSCKMYDTENIKNEIGKIYYHFENRDKEDILSTLFYVSSSKRGKDIERDFAWNDMLYCFNKIYKKMPWINENNDDCRKLFERSDKYIRNSDLSMLINLLALYAITNDFPIPTNYPNVSTSELQDYTLITRNKRNPTNLANEIFLEQESYKYIIYDMKNRNYQKKRLNITIECIPPCFSLPQDEYAPDGKSRLIHFPPQTKTILFKSKGNGKRVVLVEGNMITKMNASKNDYPLKIDVQMYSEKNDLTHMITIKNLKKQNLDMLQFEHGLYSNGYELKCDNGYVQFMDQKNIKYKTRPYRTDNSVVFLIGPLPHNKDELTYNLTQKAIEAEANDIKLVGAKIVLKHPIKGTLGKIIVDNRIGFLKNKKMKKDRDSDIEFLCLDNPKKCYCGEGTSNDVCKIKMTDRIERTLKKDLNDIKRFLIAGIVNNISIAEENEDYKKFSITITAQSCRTLFERNVHIYIRTTNSSNEKCTLISVNDEILLSGKIDNIESYQTIYHMSNEDILIKIMEDNEAMNLIGKISFVKC</sequence>
<organism evidence="4 5">
    <name type="scientific">Parastrongyloides trichosuri</name>
    <name type="common">Possum-specific nematode worm</name>
    <dbReference type="NCBI Taxonomy" id="131310"/>
    <lineage>
        <taxon>Eukaryota</taxon>
        <taxon>Metazoa</taxon>
        <taxon>Ecdysozoa</taxon>
        <taxon>Nematoda</taxon>
        <taxon>Chromadorea</taxon>
        <taxon>Rhabditida</taxon>
        <taxon>Tylenchina</taxon>
        <taxon>Panagrolaimomorpha</taxon>
        <taxon>Strongyloidoidea</taxon>
        <taxon>Strongyloididae</taxon>
        <taxon>Parastrongyloides</taxon>
    </lineage>
</organism>
<protein>
    <submittedName>
        <fullName evidence="5">A2M domain-containing protein</fullName>
    </submittedName>
</protein>
<dbReference type="Pfam" id="PF00207">
    <property type="entry name" value="A2M"/>
    <property type="match status" value="1"/>
</dbReference>
<dbReference type="GO" id="GO:0004866">
    <property type="term" value="F:endopeptidase inhibitor activity"/>
    <property type="evidence" value="ECO:0007669"/>
    <property type="project" value="InterPro"/>
</dbReference>
<dbReference type="InterPro" id="IPR001599">
    <property type="entry name" value="Macroglobln_a2"/>
</dbReference>
<dbReference type="Proteomes" id="UP000038045">
    <property type="component" value="Unplaced"/>
</dbReference>
<evidence type="ECO:0000256" key="2">
    <source>
        <dbReference type="ARBA" id="ARBA00022966"/>
    </source>
</evidence>
<dbReference type="AlphaFoldDB" id="A0A0N4Z180"/>
<dbReference type="InterPro" id="IPR050473">
    <property type="entry name" value="A2M/Complement_sys"/>
</dbReference>
<dbReference type="PANTHER" id="PTHR11412:SF136">
    <property type="entry name" value="CD109 ANTIGEN"/>
    <property type="match status" value="1"/>
</dbReference>
<evidence type="ECO:0000259" key="3">
    <source>
        <dbReference type="SMART" id="SM01360"/>
    </source>
</evidence>
<name>A0A0N4Z180_PARTI</name>
<dbReference type="STRING" id="131310.A0A0N4Z180"/>
<keyword evidence="2" id="KW-0882">Thioester bond</keyword>
<dbReference type="SMART" id="SM01360">
    <property type="entry name" value="A2M"/>
    <property type="match status" value="1"/>
</dbReference>
<accession>A0A0N4Z180</accession>
<dbReference type="WBParaSite" id="PTRK_0000045500.1">
    <property type="protein sequence ID" value="PTRK_0000045500.1"/>
    <property type="gene ID" value="PTRK_0000045500"/>
</dbReference>
<evidence type="ECO:0000313" key="4">
    <source>
        <dbReference type="Proteomes" id="UP000038045"/>
    </source>
</evidence>
<evidence type="ECO:0000256" key="1">
    <source>
        <dbReference type="ARBA" id="ARBA00022729"/>
    </source>
</evidence>
<dbReference type="PANTHER" id="PTHR11412">
    <property type="entry name" value="MACROGLOBULIN / COMPLEMENT"/>
    <property type="match status" value="1"/>
</dbReference>
<reference evidence="5" key="1">
    <citation type="submission" date="2017-02" db="UniProtKB">
        <authorList>
            <consortium name="WormBaseParasite"/>
        </authorList>
    </citation>
    <scope>IDENTIFICATION</scope>
</reference>
<feature type="domain" description="Alpha-2-macroglobulin" evidence="3">
    <location>
        <begin position="122"/>
        <end position="214"/>
    </location>
</feature>
<evidence type="ECO:0000313" key="5">
    <source>
        <dbReference type="WBParaSite" id="PTRK_0000045500.1"/>
    </source>
</evidence>
<dbReference type="Gene3D" id="2.20.130.20">
    <property type="match status" value="1"/>
</dbReference>
<proteinExistence type="predicted"/>